<sequence length="228" mass="24405">MQTKQKVLIAVVSVFAVFALLIAFVPLAINMLGSGVKTEGIDHSALKPSSTDIDGEWSVSNRPNANRSAAGFTFNEVLPGERRETSGSTNGITGFATIEAGTLTAGKITVDMTNITTDSDVRDNNVRRKIFHTDQFPESTFELTEPVDVSELPTDANVGEVTLTGDLTIMGTTNSVTQTFEVARSGDNLIIAGDIPINRLDYGVDTPEFVAAKIAEEGEINIRINLAK</sequence>
<dbReference type="Gene3D" id="2.40.128.110">
    <property type="entry name" value="Lipid/polyisoprenoid-binding, YceI-like"/>
    <property type="match status" value="1"/>
</dbReference>
<dbReference type="AlphaFoldDB" id="A0A0K1RAH1"/>
<evidence type="ECO:0000313" key="5">
    <source>
        <dbReference type="Proteomes" id="UP000060016"/>
    </source>
</evidence>
<dbReference type="Proteomes" id="UP000060016">
    <property type="component" value="Chromosome"/>
</dbReference>
<evidence type="ECO:0000256" key="1">
    <source>
        <dbReference type="ARBA" id="ARBA00008812"/>
    </source>
</evidence>
<name>A0A0K1RAH1_9CORY</name>
<dbReference type="PATRIC" id="fig|156976.3.peg.714"/>
<organism evidence="4 5">
    <name type="scientific">Corynebacterium riegelii</name>
    <dbReference type="NCBI Taxonomy" id="156976"/>
    <lineage>
        <taxon>Bacteria</taxon>
        <taxon>Bacillati</taxon>
        <taxon>Actinomycetota</taxon>
        <taxon>Actinomycetes</taxon>
        <taxon>Mycobacteriales</taxon>
        <taxon>Corynebacteriaceae</taxon>
        <taxon>Corynebacterium</taxon>
    </lineage>
</organism>
<comment type="similarity">
    <text evidence="1">Belongs to the UPF0312 family.</text>
</comment>
<accession>A0A0K1RAH1</accession>
<dbReference type="Pfam" id="PF04264">
    <property type="entry name" value="YceI"/>
    <property type="match status" value="1"/>
</dbReference>
<dbReference type="EMBL" id="CP012342">
    <property type="protein sequence ID" value="AKV58409.1"/>
    <property type="molecule type" value="Genomic_DNA"/>
</dbReference>
<proteinExistence type="inferred from homology"/>
<dbReference type="InterPro" id="IPR036761">
    <property type="entry name" value="TTHA0802/YceI-like_sf"/>
</dbReference>
<dbReference type="SMART" id="SM00867">
    <property type="entry name" value="YceI"/>
    <property type="match status" value="1"/>
</dbReference>
<dbReference type="KEGG" id="crie:AK829_03620"/>
<dbReference type="InterPro" id="IPR007372">
    <property type="entry name" value="Lipid/polyisoprenoid-bd_YceI"/>
</dbReference>
<feature type="domain" description="Lipid/polyisoprenoid-binding YceI-like" evidence="3">
    <location>
        <begin position="64"/>
        <end position="227"/>
    </location>
</feature>
<keyword evidence="5" id="KW-1185">Reference proteome</keyword>
<gene>
    <name evidence="4" type="ORF">AK829_03620</name>
</gene>
<dbReference type="PANTHER" id="PTHR34406">
    <property type="entry name" value="PROTEIN YCEI"/>
    <property type="match status" value="1"/>
</dbReference>
<reference evidence="4 5" key="1">
    <citation type="submission" date="2015-08" db="EMBL/GenBank/DDBJ databases">
        <authorList>
            <person name="Babu N.S."/>
            <person name="Beckwith C.J."/>
            <person name="Beseler K.G."/>
            <person name="Brison A."/>
            <person name="Carone J.V."/>
            <person name="Caskin T.P."/>
            <person name="Diamond M."/>
            <person name="Durham M.E."/>
            <person name="Foxe J.M."/>
            <person name="Go M."/>
            <person name="Henderson B.A."/>
            <person name="Jones I.B."/>
            <person name="McGettigan J.A."/>
            <person name="Micheletti S.J."/>
            <person name="Nasrallah M.E."/>
            <person name="Ortiz D."/>
            <person name="Piller C.R."/>
            <person name="Privatt S.R."/>
            <person name="Schneider S.L."/>
            <person name="Sharp S."/>
            <person name="Smith T.C."/>
            <person name="Stanton J.D."/>
            <person name="Ullery H.E."/>
            <person name="Wilson R.J."/>
            <person name="Serrano M.G."/>
            <person name="Buck G."/>
            <person name="Lee V."/>
            <person name="Wang Y."/>
            <person name="Carvalho R."/>
            <person name="Voegtly L."/>
            <person name="Shi R."/>
            <person name="Duckworth R."/>
            <person name="Johnson A."/>
            <person name="Loviza R."/>
            <person name="Walstead R."/>
            <person name="Shah Z."/>
            <person name="Kiflezghi M."/>
            <person name="Wade K."/>
            <person name="Ball S.L."/>
            <person name="Bradley K.W."/>
            <person name="Asai D.J."/>
            <person name="Bowman C.A."/>
            <person name="Russell D.A."/>
            <person name="Pope W.H."/>
            <person name="Jacobs-Sera D."/>
            <person name="Hendrix R.W."/>
            <person name="Hatfull G.F."/>
        </authorList>
    </citation>
    <scope>NUCLEOTIDE SEQUENCE [LARGE SCALE GENOMIC DNA]</scope>
    <source>
        <strain evidence="4 5">PUDD_83A45</strain>
    </source>
</reference>
<dbReference type="SUPFAM" id="SSF101874">
    <property type="entry name" value="YceI-like"/>
    <property type="match status" value="1"/>
</dbReference>
<evidence type="ECO:0000313" key="4">
    <source>
        <dbReference type="EMBL" id="AKV58409.1"/>
    </source>
</evidence>
<dbReference type="RefSeq" id="WP_052204346.1">
    <property type="nucleotide sequence ID" value="NZ_CAMYAJ010000007.1"/>
</dbReference>
<dbReference type="STRING" id="156976.AK829_03620"/>
<protein>
    <recommendedName>
        <fullName evidence="3">Lipid/polyisoprenoid-binding YceI-like domain-containing protein</fullName>
    </recommendedName>
</protein>
<evidence type="ECO:0000256" key="2">
    <source>
        <dbReference type="SAM" id="Phobius"/>
    </source>
</evidence>
<keyword evidence="2" id="KW-1133">Transmembrane helix</keyword>
<dbReference type="PANTHER" id="PTHR34406:SF1">
    <property type="entry name" value="PROTEIN YCEI"/>
    <property type="match status" value="1"/>
</dbReference>
<keyword evidence="2" id="KW-0812">Transmembrane</keyword>
<feature type="transmembrane region" description="Helical" evidence="2">
    <location>
        <begin position="7"/>
        <end position="29"/>
    </location>
</feature>
<keyword evidence="2" id="KW-0472">Membrane</keyword>
<evidence type="ECO:0000259" key="3">
    <source>
        <dbReference type="SMART" id="SM00867"/>
    </source>
</evidence>